<dbReference type="EMBL" id="BFEA01000043">
    <property type="protein sequence ID" value="GBG63889.1"/>
    <property type="molecule type" value="Genomic_DNA"/>
</dbReference>
<feature type="region of interest" description="Disordered" evidence="2">
    <location>
        <begin position="226"/>
        <end position="275"/>
    </location>
</feature>
<organism evidence="3 4">
    <name type="scientific">Chara braunii</name>
    <name type="common">Braun's stonewort</name>
    <dbReference type="NCBI Taxonomy" id="69332"/>
    <lineage>
        <taxon>Eukaryota</taxon>
        <taxon>Viridiplantae</taxon>
        <taxon>Streptophyta</taxon>
        <taxon>Charophyceae</taxon>
        <taxon>Charales</taxon>
        <taxon>Characeae</taxon>
        <taxon>Chara</taxon>
    </lineage>
</organism>
<feature type="coiled-coil region" evidence="1">
    <location>
        <begin position="22"/>
        <end position="69"/>
    </location>
</feature>
<accession>A0A388K1I2</accession>
<dbReference type="Gramene" id="GBG63889">
    <property type="protein sequence ID" value="GBG63889"/>
    <property type="gene ID" value="CBR_g39670"/>
</dbReference>
<evidence type="ECO:0000313" key="3">
    <source>
        <dbReference type="EMBL" id="GBG63889.1"/>
    </source>
</evidence>
<evidence type="ECO:0000256" key="1">
    <source>
        <dbReference type="SAM" id="Coils"/>
    </source>
</evidence>
<dbReference type="AlphaFoldDB" id="A0A388K1I2"/>
<gene>
    <name evidence="3" type="ORF">CBR_g39670</name>
</gene>
<name>A0A388K1I2_CHABU</name>
<feature type="region of interest" description="Disordered" evidence="2">
    <location>
        <begin position="333"/>
        <end position="378"/>
    </location>
</feature>
<keyword evidence="1" id="KW-0175">Coiled coil</keyword>
<feature type="coiled-coil region" evidence="1">
    <location>
        <begin position="104"/>
        <end position="138"/>
    </location>
</feature>
<comment type="caution">
    <text evidence="3">The sequence shown here is derived from an EMBL/GenBank/DDBJ whole genome shotgun (WGS) entry which is preliminary data.</text>
</comment>
<dbReference type="Proteomes" id="UP000265515">
    <property type="component" value="Unassembled WGS sequence"/>
</dbReference>
<keyword evidence="4" id="KW-1185">Reference proteome</keyword>
<reference evidence="3 4" key="1">
    <citation type="journal article" date="2018" name="Cell">
        <title>The Chara Genome: Secondary Complexity and Implications for Plant Terrestrialization.</title>
        <authorList>
            <person name="Nishiyama T."/>
            <person name="Sakayama H."/>
            <person name="Vries J.D."/>
            <person name="Buschmann H."/>
            <person name="Saint-Marcoux D."/>
            <person name="Ullrich K.K."/>
            <person name="Haas F.B."/>
            <person name="Vanderstraeten L."/>
            <person name="Becker D."/>
            <person name="Lang D."/>
            <person name="Vosolsobe S."/>
            <person name="Rombauts S."/>
            <person name="Wilhelmsson P.K.I."/>
            <person name="Janitza P."/>
            <person name="Kern R."/>
            <person name="Heyl A."/>
            <person name="Rumpler F."/>
            <person name="Villalobos L.I.A.C."/>
            <person name="Clay J.M."/>
            <person name="Skokan R."/>
            <person name="Toyoda A."/>
            <person name="Suzuki Y."/>
            <person name="Kagoshima H."/>
            <person name="Schijlen E."/>
            <person name="Tajeshwar N."/>
            <person name="Catarino B."/>
            <person name="Hetherington A.J."/>
            <person name="Saltykova A."/>
            <person name="Bonnot C."/>
            <person name="Breuninger H."/>
            <person name="Symeonidi A."/>
            <person name="Radhakrishnan G.V."/>
            <person name="Van Nieuwerburgh F."/>
            <person name="Deforce D."/>
            <person name="Chang C."/>
            <person name="Karol K.G."/>
            <person name="Hedrich R."/>
            <person name="Ulvskov P."/>
            <person name="Glockner G."/>
            <person name="Delwiche C.F."/>
            <person name="Petrasek J."/>
            <person name="Van de Peer Y."/>
            <person name="Friml J."/>
            <person name="Beilby M."/>
            <person name="Dolan L."/>
            <person name="Kohara Y."/>
            <person name="Sugano S."/>
            <person name="Fujiyama A."/>
            <person name="Delaux P.-M."/>
            <person name="Quint M."/>
            <person name="TheiBen G."/>
            <person name="Hagemann M."/>
            <person name="Harholt J."/>
            <person name="Dunand C."/>
            <person name="Zachgo S."/>
            <person name="Langdale J."/>
            <person name="Maumus F."/>
            <person name="Straeten D.V.D."/>
            <person name="Gould S.B."/>
            <person name="Rensing S.A."/>
        </authorList>
    </citation>
    <scope>NUCLEOTIDE SEQUENCE [LARGE SCALE GENOMIC DNA]</scope>
    <source>
        <strain evidence="3 4">S276</strain>
    </source>
</reference>
<evidence type="ECO:0000256" key="2">
    <source>
        <dbReference type="SAM" id="MobiDB-lite"/>
    </source>
</evidence>
<feature type="compositionally biased region" description="Acidic residues" evidence="2">
    <location>
        <begin position="368"/>
        <end position="378"/>
    </location>
</feature>
<evidence type="ECO:0000313" key="4">
    <source>
        <dbReference type="Proteomes" id="UP000265515"/>
    </source>
</evidence>
<protein>
    <submittedName>
        <fullName evidence="3">Uncharacterized protein</fullName>
    </submittedName>
</protein>
<sequence length="378" mass="43089">MVARQSWWKTNQEKLDRVYEFMASELEARQEAIREKERLLKEDKEKKRAKQAEEKAMRKLKERQEFEDIIGSIMGSKIHDACQLFLSKADPPRTAVVPSENQRRTDSLRLRQNTEAEKERLEKQIRVLRYEHEAIKKHMEELTRALKQTGNAMKRTGVGVCISSPPEAPARGKARVVGVGTPTSDGFQKLLKAYNNVKEGKLIADIEVQALRQRFERVVSKLVRQGRTPRSNLTKRMNKATDDDEHDLNGQHEGGFDDLTLRPSPPKRTSGRLASKTAVLERAEFLKETKKYLKRLKKHGLQILCGKEGITFVTCEQAINEIAELRASLAFDLRPPPKSDCPIPDSEAKDTREEEQEDAGVQGTQPVEVDDDEPLANE</sequence>
<proteinExistence type="predicted"/>